<dbReference type="InterPro" id="IPR035940">
    <property type="entry name" value="CAP_sf"/>
</dbReference>
<comment type="caution">
    <text evidence="2">The sequence shown here is derived from an EMBL/GenBank/DDBJ whole genome shotgun (WGS) entry which is preliminary data.</text>
</comment>
<dbReference type="Pfam" id="PF00188">
    <property type="entry name" value="CAP"/>
    <property type="match status" value="1"/>
</dbReference>
<organism evidence="2 3">
    <name type="scientific">Ancylostoma ceylanicum</name>
    <dbReference type="NCBI Taxonomy" id="53326"/>
    <lineage>
        <taxon>Eukaryota</taxon>
        <taxon>Metazoa</taxon>
        <taxon>Ecdysozoa</taxon>
        <taxon>Nematoda</taxon>
        <taxon>Chromadorea</taxon>
        <taxon>Rhabditida</taxon>
        <taxon>Rhabditina</taxon>
        <taxon>Rhabditomorpha</taxon>
        <taxon>Strongyloidea</taxon>
        <taxon>Ancylostomatidae</taxon>
        <taxon>Ancylostomatinae</taxon>
        <taxon>Ancylostoma</taxon>
    </lineage>
</organism>
<feature type="domain" description="SCP" evidence="1">
    <location>
        <begin position="19"/>
        <end position="48"/>
    </location>
</feature>
<dbReference type="Proteomes" id="UP000024635">
    <property type="component" value="Unassembled WGS sequence"/>
</dbReference>
<keyword evidence="3" id="KW-1185">Reference proteome</keyword>
<sequence length="83" mass="9110">MPQKSGQQNLHLPLNNLPNFGKMMWESLSYVGCAVVRCTSFTNVVCHFGPIHEGVGKWGSQIYFMGGRICGQCRSPCVDGLCS</sequence>
<proteinExistence type="predicted"/>
<gene>
    <name evidence="2" type="primary">Acey_s0016.g3120</name>
    <name evidence="2" type="ORF">Y032_0016g3120</name>
</gene>
<name>A0A016V6Q6_9BILA</name>
<dbReference type="SUPFAM" id="SSF55797">
    <property type="entry name" value="PR-1-like"/>
    <property type="match status" value="1"/>
</dbReference>
<dbReference type="OrthoDB" id="10534819at2759"/>
<evidence type="ECO:0000259" key="1">
    <source>
        <dbReference type="Pfam" id="PF00188"/>
    </source>
</evidence>
<reference evidence="3" key="1">
    <citation type="journal article" date="2015" name="Nat. Genet.">
        <title>The genome and transcriptome of the zoonotic hookworm Ancylostoma ceylanicum identify infection-specific gene families.</title>
        <authorList>
            <person name="Schwarz E.M."/>
            <person name="Hu Y."/>
            <person name="Antoshechkin I."/>
            <person name="Miller M.M."/>
            <person name="Sternberg P.W."/>
            <person name="Aroian R.V."/>
        </authorList>
    </citation>
    <scope>NUCLEOTIDE SEQUENCE</scope>
    <source>
        <strain evidence="3">HY135</strain>
    </source>
</reference>
<dbReference type="AlphaFoldDB" id="A0A016V6Q6"/>
<evidence type="ECO:0000313" key="3">
    <source>
        <dbReference type="Proteomes" id="UP000024635"/>
    </source>
</evidence>
<protein>
    <recommendedName>
        <fullName evidence="1">SCP domain-containing protein</fullName>
    </recommendedName>
</protein>
<evidence type="ECO:0000313" key="2">
    <source>
        <dbReference type="EMBL" id="EYC23095.1"/>
    </source>
</evidence>
<dbReference type="InterPro" id="IPR014044">
    <property type="entry name" value="CAP_dom"/>
</dbReference>
<dbReference type="EMBL" id="JARK01001352">
    <property type="protein sequence ID" value="EYC23095.1"/>
    <property type="molecule type" value="Genomic_DNA"/>
</dbReference>
<dbReference type="Gene3D" id="3.40.33.10">
    <property type="entry name" value="CAP"/>
    <property type="match status" value="1"/>
</dbReference>
<accession>A0A016V6Q6</accession>